<comment type="caution">
    <text evidence="4">The sequence shown here is derived from an EMBL/GenBank/DDBJ whole genome shotgun (WGS) entry which is preliminary data.</text>
</comment>
<feature type="coiled-coil region" evidence="1">
    <location>
        <begin position="149"/>
        <end position="203"/>
    </location>
</feature>
<feature type="domain" description="DNA/RNA-binding protein Kin17 WH-like" evidence="3">
    <location>
        <begin position="52"/>
        <end position="178"/>
    </location>
</feature>
<evidence type="ECO:0000256" key="1">
    <source>
        <dbReference type="SAM" id="Coils"/>
    </source>
</evidence>
<keyword evidence="1" id="KW-0175">Coiled coil</keyword>
<protein>
    <recommendedName>
        <fullName evidence="3">DNA/RNA-binding protein Kin17 WH-like domain-containing protein</fullName>
    </recommendedName>
</protein>
<name>A0ABQ7K8U1_9FUNG</name>
<proteinExistence type="predicted"/>
<feature type="region of interest" description="Disordered" evidence="2">
    <location>
        <begin position="249"/>
        <end position="284"/>
    </location>
</feature>
<dbReference type="PANTHER" id="PTHR12805:SF0">
    <property type="entry name" value="DNA_RNA-BINDING PROTEIN KIN17"/>
    <property type="match status" value="1"/>
</dbReference>
<gene>
    <name evidence="4" type="ORF">BGZ96_002937</name>
</gene>
<dbReference type="EMBL" id="JAAAIM010000159">
    <property type="protein sequence ID" value="KAG0293360.1"/>
    <property type="molecule type" value="Genomic_DNA"/>
</dbReference>
<dbReference type="InterPro" id="IPR038254">
    <property type="entry name" value="KIN17_WH-like_sf"/>
</dbReference>
<dbReference type="SMART" id="SM01253">
    <property type="entry name" value="Kin17_mid"/>
    <property type="match status" value="1"/>
</dbReference>
<dbReference type="Proteomes" id="UP001194696">
    <property type="component" value="Unassembled WGS sequence"/>
</dbReference>
<dbReference type="Pfam" id="PF10357">
    <property type="entry name" value="WH_KIN17"/>
    <property type="match status" value="1"/>
</dbReference>
<organism evidence="4 5">
    <name type="scientific">Linnemannia gamsii</name>
    <dbReference type="NCBI Taxonomy" id="64522"/>
    <lineage>
        <taxon>Eukaryota</taxon>
        <taxon>Fungi</taxon>
        <taxon>Fungi incertae sedis</taxon>
        <taxon>Mucoromycota</taxon>
        <taxon>Mortierellomycotina</taxon>
        <taxon>Mortierellomycetes</taxon>
        <taxon>Mortierellales</taxon>
        <taxon>Mortierellaceae</taxon>
        <taxon>Linnemannia</taxon>
    </lineage>
</organism>
<dbReference type="InterPro" id="IPR037321">
    <property type="entry name" value="KIN17-like"/>
</dbReference>
<dbReference type="InterPro" id="IPR036236">
    <property type="entry name" value="Znf_C2H2_sf"/>
</dbReference>
<evidence type="ECO:0000256" key="2">
    <source>
        <dbReference type="SAM" id="MobiDB-lite"/>
    </source>
</evidence>
<dbReference type="Pfam" id="PF25095">
    <property type="entry name" value="C2H2-zf_KIN17"/>
    <property type="match status" value="1"/>
</dbReference>
<reference evidence="4 5" key="1">
    <citation type="journal article" date="2020" name="Fungal Divers.">
        <title>Resolving the Mortierellaceae phylogeny through synthesis of multi-gene phylogenetics and phylogenomics.</title>
        <authorList>
            <person name="Vandepol N."/>
            <person name="Liber J."/>
            <person name="Desiro A."/>
            <person name="Na H."/>
            <person name="Kennedy M."/>
            <person name="Barry K."/>
            <person name="Grigoriev I.V."/>
            <person name="Miller A.N."/>
            <person name="O'Donnell K."/>
            <person name="Stajich J.E."/>
            <person name="Bonito G."/>
        </authorList>
    </citation>
    <scope>NUCLEOTIDE SEQUENCE [LARGE SCALE GENOMIC DNA]</scope>
    <source>
        <strain evidence="4 5">AD045</strain>
    </source>
</reference>
<feature type="compositionally biased region" description="Low complexity" evidence="2">
    <location>
        <begin position="302"/>
        <end position="314"/>
    </location>
</feature>
<feature type="compositionally biased region" description="Basic and acidic residues" evidence="2">
    <location>
        <begin position="326"/>
        <end position="458"/>
    </location>
</feature>
<accession>A0ABQ7K8U1</accession>
<dbReference type="Gene3D" id="1.10.10.2030">
    <property type="entry name" value="DNA/RNA-binding protein Kin17, conserved domain"/>
    <property type="match status" value="1"/>
</dbReference>
<feature type="region of interest" description="Disordered" evidence="2">
    <location>
        <begin position="299"/>
        <end position="458"/>
    </location>
</feature>
<dbReference type="InterPro" id="IPR019447">
    <property type="entry name" value="DNA/RNA-bd_Kin17_WH-like_dom"/>
</dbReference>
<keyword evidence="5" id="KW-1185">Reference proteome</keyword>
<dbReference type="SUPFAM" id="SSF57667">
    <property type="entry name" value="beta-beta-alpha zinc fingers"/>
    <property type="match status" value="1"/>
</dbReference>
<evidence type="ECO:0000313" key="5">
    <source>
        <dbReference type="Proteomes" id="UP001194696"/>
    </source>
</evidence>
<evidence type="ECO:0000259" key="3">
    <source>
        <dbReference type="SMART" id="SM01253"/>
    </source>
</evidence>
<evidence type="ECO:0000313" key="4">
    <source>
        <dbReference type="EMBL" id="KAG0293360.1"/>
    </source>
</evidence>
<sequence length="458" mass="52726">MAKDGFMTAKAIGNRIKAKGLQKLRWYCQICEKQCRDENGFKCHCASESHQRKILLVAESPEKYVNDYSAEFLKDFMKLLSTRYGTRRVNANLVYQEFIADRTHLHMNATKWASLSEFTMHLGKEGLAIVDETPKGWFMQWIDNSPKTLARQEAILKKERMELDDEQREQRLIQQQIDKAMALKQQQDEADGVTTELVRENEEEKIKLDISIKPVGLTGGIGGGIKLGGGLGGGLLKPKSLNALAAAKKPNPFSSKSGSTPTTVSGNGSAVTPALAKKRSPVEEIMEREMAKKRRLEELAKNSNNNNINPSQSTSGGGGRATQQPEQEKDRTKESSRDDRDNRDYRSSRDSRDSRDTRDRERERDRDYRSSRDDRDDRDREYRSSRDSRDDRDRDRERDYRSSRDDRDRDTHRSSRDSRDDRDRSGEHGPSSRDSRSDRDYRDRSRDRDGSYRDRGRD</sequence>
<dbReference type="PANTHER" id="PTHR12805">
    <property type="entry name" value="KIN17 KIN, ANTIGENIC DETERMINANT OF RECA PROTEIN HOMOLOG"/>
    <property type="match status" value="1"/>
</dbReference>
<dbReference type="InterPro" id="IPR056767">
    <property type="entry name" value="C2H2-Znf_KIN17"/>
</dbReference>
<feature type="compositionally biased region" description="Polar residues" evidence="2">
    <location>
        <begin position="252"/>
        <end position="270"/>
    </location>
</feature>